<gene>
    <name evidence="2" type="ORF">Y958_30395</name>
</gene>
<dbReference type="InterPro" id="IPR029058">
    <property type="entry name" value="AB_hydrolase_fold"/>
</dbReference>
<dbReference type="SUPFAM" id="SSF53474">
    <property type="entry name" value="alpha/beta-Hydrolases"/>
    <property type="match status" value="1"/>
</dbReference>
<feature type="signal peptide" evidence="1">
    <location>
        <begin position="1"/>
        <end position="37"/>
    </location>
</feature>
<dbReference type="PANTHER" id="PTHR48098">
    <property type="entry name" value="ENTEROCHELIN ESTERASE-RELATED"/>
    <property type="match status" value="1"/>
</dbReference>
<evidence type="ECO:0000256" key="1">
    <source>
        <dbReference type="SAM" id="SignalP"/>
    </source>
</evidence>
<evidence type="ECO:0000313" key="3">
    <source>
        <dbReference type="Proteomes" id="UP000197153"/>
    </source>
</evidence>
<dbReference type="Pfam" id="PF00756">
    <property type="entry name" value="Esterase"/>
    <property type="match status" value="1"/>
</dbReference>
<organism evidence="2 3">
    <name type="scientific">Nitrospirillum viridazoti CBAmc</name>
    <dbReference type="NCBI Taxonomy" id="1441467"/>
    <lineage>
        <taxon>Bacteria</taxon>
        <taxon>Pseudomonadati</taxon>
        <taxon>Pseudomonadota</taxon>
        <taxon>Alphaproteobacteria</taxon>
        <taxon>Rhodospirillales</taxon>
        <taxon>Azospirillaceae</taxon>
        <taxon>Nitrospirillum</taxon>
        <taxon>Nitrospirillum viridazoti</taxon>
    </lineage>
</organism>
<dbReference type="InterPro" id="IPR050583">
    <property type="entry name" value="Mycobacterial_A85_antigen"/>
</dbReference>
<reference evidence="2 3" key="1">
    <citation type="submission" date="2017-06" db="EMBL/GenBank/DDBJ databases">
        <title>Complete genome sequence of Nitrospirillum amazonense strain CBAmC, an endophytic nitrogen-fixing and plant growth-promoting bacterium, isolated from sugarcane.</title>
        <authorList>
            <person name="Schwab S."/>
            <person name="dos Santos Teixeira K.R."/>
            <person name="Simoes Araujo J.L."/>
            <person name="Soares Vidal M."/>
            <person name="Borges de Freitas H.R."/>
            <person name="Rivello Crivelaro A.L."/>
            <person name="Bueno de Camargo Nunes A."/>
            <person name="dos Santos C.M."/>
            <person name="Palmeira da Silva Rosa D."/>
            <person name="da Silva Padilha D."/>
            <person name="da Silva E."/>
            <person name="Araujo Terra L."/>
            <person name="Soares Mendes V."/>
            <person name="Farinelli L."/>
            <person name="Magalhaes Cruz L."/>
            <person name="Baldani J.I."/>
        </authorList>
    </citation>
    <scope>NUCLEOTIDE SEQUENCE [LARGE SCALE GENOMIC DNA]</scope>
    <source>
        <strain evidence="2 3">CBAmC</strain>
    </source>
</reference>
<dbReference type="Proteomes" id="UP000197153">
    <property type="component" value="Chromosome 4"/>
</dbReference>
<accession>A0A248K2R0</accession>
<keyword evidence="3" id="KW-1185">Reference proteome</keyword>
<dbReference type="GO" id="GO:0016747">
    <property type="term" value="F:acyltransferase activity, transferring groups other than amino-acyl groups"/>
    <property type="evidence" value="ECO:0007669"/>
    <property type="project" value="TreeGrafter"/>
</dbReference>
<keyword evidence="1" id="KW-0732">Signal</keyword>
<proteinExistence type="predicted"/>
<dbReference type="InterPro" id="IPR000801">
    <property type="entry name" value="Esterase-like"/>
</dbReference>
<name>A0A248K2R0_9PROT</name>
<dbReference type="EMBL" id="CP022113">
    <property type="protein sequence ID" value="ASG25255.1"/>
    <property type="molecule type" value="Genomic_DNA"/>
</dbReference>
<dbReference type="PANTHER" id="PTHR48098:SF1">
    <property type="entry name" value="DIACYLGLYCEROL ACYLTRANSFERASE_MYCOLYLTRANSFERASE AG85A"/>
    <property type="match status" value="1"/>
</dbReference>
<evidence type="ECO:0000313" key="2">
    <source>
        <dbReference type="EMBL" id="ASG25255.1"/>
    </source>
</evidence>
<dbReference type="Gene3D" id="3.40.50.1820">
    <property type="entry name" value="alpha/beta hydrolase"/>
    <property type="match status" value="1"/>
</dbReference>
<protein>
    <submittedName>
        <fullName evidence="2">Esterase</fullName>
    </submittedName>
</protein>
<dbReference type="AlphaFoldDB" id="A0A248K2R0"/>
<dbReference type="KEGG" id="nao:Y958_30395"/>
<feature type="chain" id="PRO_5012715771" evidence="1">
    <location>
        <begin position="38"/>
        <end position="370"/>
    </location>
</feature>
<sequence>MIFRWPMIFPREERMRKAAYCLAMVLAAGAGIGPARAQVTTEAPAPVPGARAVTVEHITVHAPTLEGNLEGDAVDRDVYVVLPPGYAANPKKRYPVVYALHGYSIGAAQWMAEIHVPQTIEGAYAQGAREMIVVLPDSKTVHNGSMYSSSVTTGDFETFISRDLVTYIDGHYRTIAKRESRGLAGHSMGGYGTSRIGMKHADVFGALYMLSPCCLSPRALGPIDPKTWETLEAVKAPADSGTLPFMARAQLATAAAWSPNPQNPPLYLDLPVKDGQPRPEVLAKWAANAPLAFVDQYVGALRRYRAIAIDVGDQDGLKVDAGKLHEALDSYRIANSFEIYPGTHTSHVAFRIQEQVIPFFSRNLDFGEAP</sequence>